<keyword evidence="4" id="KW-1185">Reference proteome</keyword>
<dbReference type="RefSeq" id="WP_146587683.1">
    <property type="nucleotide sequence ID" value="NZ_SJPO01000006.1"/>
</dbReference>
<reference evidence="3 4" key="1">
    <citation type="submission" date="2019-02" db="EMBL/GenBank/DDBJ databases">
        <title>Deep-cultivation of Planctomycetes and their phenomic and genomic characterization uncovers novel biology.</title>
        <authorList>
            <person name="Wiegand S."/>
            <person name="Jogler M."/>
            <person name="Boedeker C."/>
            <person name="Pinto D."/>
            <person name="Vollmers J."/>
            <person name="Rivas-Marin E."/>
            <person name="Kohn T."/>
            <person name="Peeters S.H."/>
            <person name="Heuer A."/>
            <person name="Rast P."/>
            <person name="Oberbeckmann S."/>
            <person name="Bunk B."/>
            <person name="Jeske O."/>
            <person name="Meyerdierks A."/>
            <person name="Storesund J.E."/>
            <person name="Kallscheuer N."/>
            <person name="Luecker S."/>
            <person name="Lage O.M."/>
            <person name="Pohl T."/>
            <person name="Merkel B.J."/>
            <person name="Hornburger P."/>
            <person name="Mueller R.-W."/>
            <person name="Bruemmer F."/>
            <person name="Labrenz M."/>
            <person name="Spormann A.M."/>
            <person name="Op Den Camp H."/>
            <person name="Overmann J."/>
            <person name="Amann R."/>
            <person name="Jetten M.S.M."/>
            <person name="Mascher T."/>
            <person name="Medema M.H."/>
            <person name="Devos D.P."/>
            <person name="Kaster A.-K."/>
            <person name="Ovreas L."/>
            <person name="Rohde M."/>
            <person name="Galperin M.Y."/>
            <person name="Jogler C."/>
        </authorList>
    </citation>
    <scope>NUCLEOTIDE SEQUENCE [LARGE SCALE GENOMIC DNA]</scope>
    <source>
        <strain evidence="3 4">Pla123a</strain>
    </source>
</reference>
<dbReference type="NCBIfam" id="NF040466">
    <property type="entry name" value="ydjY_domain"/>
    <property type="match status" value="1"/>
</dbReference>
<dbReference type="InterPro" id="IPR047750">
    <property type="entry name" value="YdjY-like"/>
</dbReference>
<accession>A0A5C5YLQ6</accession>
<evidence type="ECO:0000313" key="4">
    <source>
        <dbReference type="Proteomes" id="UP000318478"/>
    </source>
</evidence>
<dbReference type="EMBL" id="SJPO01000006">
    <property type="protein sequence ID" value="TWT75893.1"/>
    <property type="molecule type" value="Genomic_DNA"/>
</dbReference>
<gene>
    <name evidence="3" type="ORF">Pla123a_26770</name>
</gene>
<evidence type="ECO:0000313" key="3">
    <source>
        <dbReference type="EMBL" id="TWT75893.1"/>
    </source>
</evidence>
<name>A0A5C5YLQ6_9BACT</name>
<feature type="signal peptide" evidence="2">
    <location>
        <begin position="1"/>
        <end position="27"/>
    </location>
</feature>
<feature type="chain" id="PRO_5022774257" description="SLA1 homology domain-containing protein" evidence="2">
    <location>
        <begin position="28"/>
        <end position="299"/>
    </location>
</feature>
<protein>
    <recommendedName>
        <fullName evidence="5">SLA1 homology domain-containing protein</fullName>
    </recommendedName>
</protein>
<comment type="caution">
    <text evidence="3">The sequence shown here is derived from an EMBL/GenBank/DDBJ whole genome shotgun (WGS) entry which is preliminary data.</text>
</comment>
<dbReference type="AlphaFoldDB" id="A0A5C5YLQ6"/>
<evidence type="ECO:0000256" key="1">
    <source>
        <dbReference type="SAM" id="MobiDB-lite"/>
    </source>
</evidence>
<feature type="region of interest" description="Disordered" evidence="1">
    <location>
        <begin position="53"/>
        <end position="86"/>
    </location>
</feature>
<dbReference type="OrthoDB" id="247135at2"/>
<sequence length="299" mass="31612" precursor="true">MSSYNCLFSLGSIGGLRGLLLAAFAWCAITAASFAEAPTADATDSTAIKPAADKAVEKADEQTDKAKAVPKRLPPPADAQPMPGAKNVWINRNTHTVYVDGAVSLRQGVLEMFACPKGTKEHESVVALDCKAYLVHTSLLAVGAKSGTPVRFVEEYIPPTGDVIDVSVQWIDPAGKRQTARAQQWVKDVKTGKAMTCEWVFAGSGFWKDEQTGKNHYMAEGGDLICVANFSTATLDVTAESTQANDGLMFEAFTEHVPALGTPVRVVLTAKPAADKPADGLPANGEPADGVPAKPVKLQ</sequence>
<dbReference type="Proteomes" id="UP000318478">
    <property type="component" value="Unassembled WGS sequence"/>
</dbReference>
<feature type="compositionally biased region" description="Basic and acidic residues" evidence="1">
    <location>
        <begin position="53"/>
        <end position="67"/>
    </location>
</feature>
<evidence type="ECO:0000256" key="2">
    <source>
        <dbReference type="SAM" id="SignalP"/>
    </source>
</evidence>
<keyword evidence="2" id="KW-0732">Signal</keyword>
<organism evidence="3 4">
    <name type="scientific">Posidoniimonas polymericola</name>
    <dbReference type="NCBI Taxonomy" id="2528002"/>
    <lineage>
        <taxon>Bacteria</taxon>
        <taxon>Pseudomonadati</taxon>
        <taxon>Planctomycetota</taxon>
        <taxon>Planctomycetia</taxon>
        <taxon>Pirellulales</taxon>
        <taxon>Lacipirellulaceae</taxon>
        <taxon>Posidoniimonas</taxon>
    </lineage>
</organism>
<feature type="region of interest" description="Disordered" evidence="1">
    <location>
        <begin position="274"/>
        <end position="299"/>
    </location>
</feature>
<proteinExistence type="predicted"/>
<evidence type="ECO:0008006" key="5">
    <source>
        <dbReference type="Google" id="ProtNLM"/>
    </source>
</evidence>